<evidence type="ECO:0000313" key="9">
    <source>
        <dbReference type="EMBL" id="MEQ2546229.1"/>
    </source>
</evidence>
<evidence type="ECO:0000256" key="8">
    <source>
        <dbReference type="SAM" id="SignalP"/>
    </source>
</evidence>
<sequence>MKRIFLFCSCLLTAYVVGAQPTLDECRRLAREHYPEIRQYDLIRQTKEYTLSNANKSWIPQIAFAAQATWQTAVPTLPDALTGMLSQQGVAIPGINKDQYKIALELNQTIWDGGKTKADKRIAEAEAEEQNRATDVDFHTLEGRVDNLYFGILLLDERVRQTRLTIELLRSNLEKVRSLQRNGVAMQTDADAVEAELLTVGQQLTQIEASRASYRQMLEIFIGKELGGQPLILPDTEQPVSYDNARPELALFDAKIEKLTAQEKLVKASTRPRFGLFAQGYYGYPGMDFFESMMSSDWSWNAMIGVKMSWNFGAYYTKKNSLNKLRTAKRQVDVQREVFLFNTQLQTTAENGDIARLRKALADDDRIVALRRSVREAAESKLRNGVIDTNDLLRKITEEATAATARSAREIELVKTIYELKHTINQ</sequence>
<dbReference type="EMBL" id="JBBMFL010000026">
    <property type="protein sequence ID" value="MEQ2546229.1"/>
    <property type="molecule type" value="Genomic_DNA"/>
</dbReference>
<dbReference type="PANTHER" id="PTHR30026:SF20">
    <property type="entry name" value="OUTER MEMBRANE PROTEIN TOLC"/>
    <property type="match status" value="1"/>
</dbReference>
<protein>
    <submittedName>
        <fullName evidence="9">TolC family protein</fullName>
    </submittedName>
</protein>
<evidence type="ECO:0000256" key="1">
    <source>
        <dbReference type="ARBA" id="ARBA00004442"/>
    </source>
</evidence>
<evidence type="ECO:0000256" key="2">
    <source>
        <dbReference type="ARBA" id="ARBA00007613"/>
    </source>
</evidence>
<proteinExistence type="inferred from homology"/>
<keyword evidence="5" id="KW-0812">Transmembrane</keyword>
<evidence type="ECO:0000256" key="4">
    <source>
        <dbReference type="ARBA" id="ARBA00022452"/>
    </source>
</evidence>
<comment type="similarity">
    <text evidence="2">Belongs to the outer membrane factor (OMF) (TC 1.B.17) family.</text>
</comment>
<reference evidence="9 10" key="1">
    <citation type="submission" date="2024-03" db="EMBL/GenBank/DDBJ databases">
        <title>Human intestinal bacterial collection.</title>
        <authorList>
            <person name="Pauvert C."/>
            <person name="Hitch T.C.A."/>
            <person name="Clavel T."/>
        </authorList>
    </citation>
    <scope>NUCLEOTIDE SEQUENCE [LARGE SCALE GENOMIC DNA]</scope>
    <source>
        <strain evidence="9 10">CLA-KB-H122</strain>
    </source>
</reference>
<comment type="subcellular location">
    <subcellularLocation>
        <location evidence="1">Cell outer membrane</location>
    </subcellularLocation>
</comment>
<dbReference type="GeneID" id="78178843"/>
<feature type="signal peptide" evidence="8">
    <location>
        <begin position="1"/>
        <end position="19"/>
    </location>
</feature>
<dbReference type="PANTHER" id="PTHR30026">
    <property type="entry name" value="OUTER MEMBRANE PROTEIN TOLC"/>
    <property type="match status" value="1"/>
</dbReference>
<dbReference type="SUPFAM" id="SSF56954">
    <property type="entry name" value="Outer membrane efflux proteins (OEP)"/>
    <property type="match status" value="1"/>
</dbReference>
<dbReference type="Pfam" id="PF02321">
    <property type="entry name" value="OEP"/>
    <property type="match status" value="1"/>
</dbReference>
<keyword evidence="6" id="KW-0472">Membrane</keyword>
<evidence type="ECO:0000256" key="5">
    <source>
        <dbReference type="ARBA" id="ARBA00022692"/>
    </source>
</evidence>
<name>A0ABV1H0P0_9BACT</name>
<keyword evidence="4" id="KW-1134">Transmembrane beta strand</keyword>
<dbReference type="InterPro" id="IPR003423">
    <property type="entry name" value="OMP_efflux"/>
</dbReference>
<keyword evidence="3" id="KW-0813">Transport</keyword>
<dbReference type="RefSeq" id="WP_129650417.1">
    <property type="nucleotide sequence ID" value="NZ_JBBMFL010000026.1"/>
</dbReference>
<dbReference type="Proteomes" id="UP001460202">
    <property type="component" value="Unassembled WGS sequence"/>
</dbReference>
<keyword evidence="10" id="KW-1185">Reference proteome</keyword>
<organism evidence="9 10">
    <name type="scientific">Alistipes intestinihominis</name>
    <dbReference type="NCBI Taxonomy" id="3133172"/>
    <lineage>
        <taxon>Bacteria</taxon>
        <taxon>Pseudomonadati</taxon>
        <taxon>Bacteroidota</taxon>
        <taxon>Bacteroidia</taxon>
        <taxon>Bacteroidales</taxon>
        <taxon>Rikenellaceae</taxon>
        <taxon>Alistipes</taxon>
    </lineage>
</organism>
<evidence type="ECO:0000256" key="3">
    <source>
        <dbReference type="ARBA" id="ARBA00022448"/>
    </source>
</evidence>
<evidence type="ECO:0000256" key="7">
    <source>
        <dbReference type="ARBA" id="ARBA00023237"/>
    </source>
</evidence>
<gene>
    <name evidence="9" type="ORF">WMO46_14885</name>
</gene>
<keyword evidence="8" id="KW-0732">Signal</keyword>
<feature type="chain" id="PRO_5045767449" evidence="8">
    <location>
        <begin position="20"/>
        <end position="426"/>
    </location>
</feature>
<comment type="caution">
    <text evidence="9">The sequence shown here is derived from an EMBL/GenBank/DDBJ whole genome shotgun (WGS) entry which is preliminary data.</text>
</comment>
<keyword evidence="7" id="KW-0998">Cell outer membrane</keyword>
<accession>A0ABV1H0P0</accession>
<dbReference type="Gene3D" id="1.20.1600.10">
    <property type="entry name" value="Outer membrane efflux proteins (OEP)"/>
    <property type="match status" value="1"/>
</dbReference>
<evidence type="ECO:0000313" key="10">
    <source>
        <dbReference type="Proteomes" id="UP001460202"/>
    </source>
</evidence>
<dbReference type="InterPro" id="IPR051906">
    <property type="entry name" value="TolC-like"/>
</dbReference>
<evidence type="ECO:0000256" key="6">
    <source>
        <dbReference type="ARBA" id="ARBA00023136"/>
    </source>
</evidence>